<dbReference type="EMBL" id="JARXVE010000005">
    <property type="protein sequence ID" value="MDH6196710.1"/>
    <property type="molecule type" value="Genomic_DNA"/>
</dbReference>
<evidence type="ECO:0000313" key="2">
    <source>
        <dbReference type="Proteomes" id="UP001160130"/>
    </source>
</evidence>
<dbReference type="Proteomes" id="UP001160130">
    <property type="component" value="Unassembled WGS sequence"/>
</dbReference>
<accession>A0ABT6L180</accession>
<protein>
    <submittedName>
        <fullName evidence="1">Dihydroxyacid dehydratase/phosphogluconate dehydratase</fullName>
    </submittedName>
</protein>
<evidence type="ECO:0000313" key="1">
    <source>
        <dbReference type="EMBL" id="MDH6196710.1"/>
    </source>
</evidence>
<dbReference type="SUPFAM" id="SSF52016">
    <property type="entry name" value="LeuD/IlvD-like"/>
    <property type="match status" value="1"/>
</dbReference>
<dbReference type="RefSeq" id="WP_372517125.1">
    <property type="nucleotide sequence ID" value="NZ_JARXVE010000005.1"/>
</dbReference>
<reference evidence="1 2" key="1">
    <citation type="submission" date="2023-04" db="EMBL/GenBank/DDBJ databases">
        <title>Forest soil microbial communities from Buena Vista Peninsula, Colon Province, Panama.</title>
        <authorList>
            <person name="Bouskill N."/>
        </authorList>
    </citation>
    <scope>NUCLEOTIDE SEQUENCE [LARGE SCALE GENOMIC DNA]</scope>
    <source>
        <strain evidence="1 2">AC80</strain>
    </source>
</reference>
<gene>
    <name evidence="1" type="ORF">M2272_003363</name>
</gene>
<name>A0ABT6L180_9MYCO</name>
<comment type="caution">
    <text evidence="1">The sequence shown here is derived from an EMBL/GenBank/DDBJ whole genome shotgun (WGS) entry which is preliminary data.</text>
</comment>
<proteinExistence type="predicted"/>
<sequence length="36" mass="4299">MQDGDQVDIDIPARSIELRVDATELDERRRRRLTCR</sequence>
<organism evidence="1 2">
    <name type="scientific">Mycolicibacterium frederiksbergense</name>
    <dbReference type="NCBI Taxonomy" id="117567"/>
    <lineage>
        <taxon>Bacteria</taxon>
        <taxon>Bacillati</taxon>
        <taxon>Actinomycetota</taxon>
        <taxon>Actinomycetes</taxon>
        <taxon>Mycobacteriales</taxon>
        <taxon>Mycobacteriaceae</taxon>
        <taxon>Mycolicibacterium</taxon>
    </lineage>
</organism>
<keyword evidence="2" id="KW-1185">Reference proteome</keyword>